<accession>A0A392PL09</accession>
<comment type="caution">
    <text evidence="1">The sequence shown here is derived from an EMBL/GenBank/DDBJ whole genome shotgun (WGS) entry which is preliminary data.</text>
</comment>
<organism evidence="1 2">
    <name type="scientific">Trifolium medium</name>
    <dbReference type="NCBI Taxonomy" id="97028"/>
    <lineage>
        <taxon>Eukaryota</taxon>
        <taxon>Viridiplantae</taxon>
        <taxon>Streptophyta</taxon>
        <taxon>Embryophyta</taxon>
        <taxon>Tracheophyta</taxon>
        <taxon>Spermatophyta</taxon>
        <taxon>Magnoliopsida</taxon>
        <taxon>eudicotyledons</taxon>
        <taxon>Gunneridae</taxon>
        <taxon>Pentapetalae</taxon>
        <taxon>rosids</taxon>
        <taxon>fabids</taxon>
        <taxon>Fabales</taxon>
        <taxon>Fabaceae</taxon>
        <taxon>Papilionoideae</taxon>
        <taxon>50 kb inversion clade</taxon>
        <taxon>NPAAA clade</taxon>
        <taxon>Hologalegina</taxon>
        <taxon>IRL clade</taxon>
        <taxon>Trifolieae</taxon>
        <taxon>Trifolium</taxon>
    </lineage>
</organism>
<reference evidence="1 2" key="1">
    <citation type="journal article" date="2018" name="Front. Plant Sci.">
        <title>Red Clover (Trifolium pratense) and Zigzag Clover (T. medium) - A Picture of Genomic Similarities and Differences.</title>
        <authorList>
            <person name="Dluhosova J."/>
            <person name="Istvanek J."/>
            <person name="Nedelnik J."/>
            <person name="Repkova J."/>
        </authorList>
    </citation>
    <scope>NUCLEOTIDE SEQUENCE [LARGE SCALE GENOMIC DNA]</scope>
    <source>
        <strain evidence="2">cv. 10/8</strain>
        <tissue evidence="1">Leaf</tissue>
    </source>
</reference>
<dbReference type="Proteomes" id="UP000265520">
    <property type="component" value="Unassembled WGS sequence"/>
</dbReference>
<proteinExistence type="predicted"/>
<protein>
    <recommendedName>
        <fullName evidence="3">RNA-directed DNA polymerase (Reverse transcriptase)</fullName>
    </recommendedName>
</protein>
<dbReference type="Gene3D" id="3.60.10.10">
    <property type="entry name" value="Endonuclease/exonuclease/phosphatase"/>
    <property type="match status" value="1"/>
</dbReference>
<dbReference type="EMBL" id="LXQA010085542">
    <property type="protein sequence ID" value="MCI12783.1"/>
    <property type="molecule type" value="Genomic_DNA"/>
</dbReference>
<name>A0A392PL09_9FABA</name>
<dbReference type="InterPro" id="IPR036691">
    <property type="entry name" value="Endo/exonu/phosph_ase_sf"/>
</dbReference>
<dbReference type="AlphaFoldDB" id="A0A392PL09"/>
<dbReference type="SUPFAM" id="SSF56219">
    <property type="entry name" value="DNase I-like"/>
    <property type="match status" value="1"/>
</dbReference>
<feature type="non-terminal residue" evidence="1">
    <location>
        <position position="167"/>
    </location>
</feature>
<sequence length="167" mass="19915">MHLRVKYPNGGWWFFTPIYASPIEERRRLLWDDLTALAQHITNPWMLAWDFNDIMILCVAGPKFTWRGPIFHGGQRIFERLDRALCNDQWRLEFPNGSVKVLTRLEFFDHHPILISPTEAPHPMAPKQFKFESAWLLDDTYNKMLKQCWKGDIDMVHNLHIVERDLK</sequence>
<keyword evidence="2" id="KW-1185">Reference proteome</keyword>
<evidence type="ECO:0000313" key="2">
    <source>
        <dbReference type="Proteomes" id="UP000265520"/>
    </source>
</evidence>
<evidence type="ECO:0008006" key="3">
    <source>
        <dbReference type="Google" id="ProtNLM"/>
    </source>
</evidence>
<dbReference type="PANTHER" id="PTHR33710">
    <property type="entry name" value="BNAC02G09200D PROTEIN"/>
    <property type="match status" value="1"/>
</dbReference>
<dbReference type="PANTHER" id="PTHR33710:SF77">
    <property type="entry name" value="DNASE I-LIKE SUPERFAMILY PROTEIN"/>
    <property type="match status" value="1"/>
</dbReference>
<evidence type="ECO:0000313" key="1">
    <source>
        <dbReference type="EMBL" id="MCI12783.1"/>
    </source>
</evidence>